<sequence length="148" mass="16148">MSFTPNYTYIDAPTLAERVKAGDVSEKKLAVVDVRDDDFEGGAIAGARNVPSTTLPDNLDSLVKDLAGVPKVVFHCHLSQQRGPKAARLYTEARNHAIETGAIDPKTEAGAPQQVVVLRDGAAGFVRQYKDDKTLVENYDAKSWAYRD</sequence>
<dbReference type="InterPro" id="IPR001763">
    <property type="entry name" value="Rhodanese-like_dom"/>
</dbReference>
<organism evidence="1 2">
    <name type="scientific">Tilletia indica</name>
    <dbReference type="NCBI Taxonomy" id="43049"/>
    <lineage>
        <taxon>Eukaryota</taxon>
        <taxon>Fungi</taxon>
        <taxon>Dikarya</taxon>
        <taxon>Basidiomycota</taxon>
        <taxon>Ustilaginomycotina</taxon>
        <taxon>Exobasidiomycetes</taxon>
        <taxon>Tilletiales</taxon>
        <taxon>Tilletiaceae</taxon>
        <taxon>Tilletia</taxon>
    </lineage>
</organism>
<dbReference type="GO" id="GO:0004725">
    <property type="term" value="F:protein tyrosine phosphatase activity"/>
    <property type="evidence" value="ECO:0007669"/>
    <property type="project" value="TreeGrafter"/>
</dbReference>
<name>A0A177TWW9_9BASI</name>
<dbReference type="Proteomes" id="UP000077521">
    <property type="component" value="Unassembled WGS sequence"/>
</dbReference>
<dbReference type="PROSITE" id="PS50206">
    <property type="entry name" value="RHODANESE_3"/>
    <property type="match status" value="1"/>
</dbReference>
<dbReference type="GO" id="GO:0005737">
    <property type="term" value="C:cytoplasm"/>
    <property type="evidence" value="ECO:0007669"/>
    <property type="project" value="TreeGrafter"/>
</dbReference>
<protein>
    <submittedName>
        <fullName evidence="1">Uncharacterized protein</fullName>
    </submittedName>
</protein>
<dbReference type="Gene3D" id="3.40.250.10">
    <property type="entry name" value="Rhodanese-like domain"/>
    <property type="match status" value="1"/>
</dbReference>
<dbReference type="PANTHER" id="PTHR10828:SF38">
    <property type="entry name" value="ARSENICAL-RESISTANCE PROTEIN 2-RELATED"/>
    <property type="match status" value="1"/>
</dbReference>
<gene>
    <name evidence="1" type="ORF">A4X13_0g634</name>
</gene>
<accession>A0A177TWW9</accession>
<dbReference type="Pfam" id="PF00581">
    <property type="entry name" value="Rhodanese"/>
    <property type="match status" value="1"/>
</dbReference>
<dbReference type="SUPFAM" id="SSF52821">
    <property type="entry name" value="Rhodanese/Cell cycle control phosphatase"/>
    <property type="match status" value="1"/>
</dbReference>
<evidence type="ECO:0000313" key="1">
    <source>
        <dbReference type="EMBL" id="KAE8259992.1"/>
    </source>
</evidence>
<dbReference type="AlphaFoldDB" id="A0A177TWW9"/>
<evidence type="ECO:0000313" key="2">
    <source>
        <dbReference type="Proteomes" id="UP000077521"/>
    </source>
</evidence>
<dbReference type="EMBL" id="LWDF02000021">
    <property type="protein sequence ID" value="KAE8259992.1"/>
    <property type="molecule type" value="Genomic_DNA"/>
</dbReference>
<dbReference type="SMART" id="SM00450">
    <property type="entry name" value="RHOD"/>
    <property type="match status" value="1"/>
</dbReference>
<comment type="caution">
    <text evidence="1">The sequence shown here is derived from an EMBL/GenBank/DDBJ whole genome shotgun (WGS) entry which is preliminary data.</text>
</comment>
<dbReference type="GO" id="GO:0005634">
    <property type="term" value="C:nucleus"/>
    <property type="evidence" value="ECO:0007669"/>
    <property type="project" value="TreeGrafter"/>
</dbReference>
<reference evidence="1" key="2">
    <citation type="journal article" date="2019" name="IMA Fungus">
        <title>Genome sequencing and comparison of five Tilletia species to identify candidate genes for the detection of regulated species infecting wheat.</title>
        <authorList>
            <person name="Nguyen H.D.T."/>
            <person name="Sultana T."/>
            <person name="Kesanakurti P."/>
            <person name="Hambleton S."/>
        </authorList>
    </citation>
    <scope>NUCLEOTIDE SEQUENCE</scope>
    <source>
        <strain evidence="1">DAOMC 236416</strain>
    </source>
</reference>
<dbReference type="InterPro" id="IPR036873">
    <property type="entry name" value="Rhodanese-like_dom_sf"/>
</dbReference>
<keyword evidence="2" id="KW-1185">Reference proteome</keyword>
<dbReference type="PANTHER" id="PTHR10828">
    <property type="entry name" value="M-PHASE INDUCER PHOSPHATASE DUAL SPECIFICITY PHOSPHATASE CDC25"/>
    <property type="match status" value="1"/>
</dbReference>
<reference evidence="1" key="1">
    <citation type="submission" date="2016-04" db="EMBL/GenBank/DDBJ databases">
        <authorList>
            <person name="Nguyen H.D."/>
            <person name="Samba Siva P."/>
            <person name="Cullis J."/>
            <person name="Levesque C.A."/>
            <person name="Hambleton S."/>
        </authorList>
    </citation>
    <scope>NUCLEOTIDE SEQUENCE</scope>
    <source>
        <strain evidence="1">DAOMC 236416</strain>
    </source>
</reference>
<proteinExistence type="predicted"/>